<gene>
    <name evidence="1" type="ORF">SMRZ_LOCUS22072</name>
</gene>
<dbReference type="Proteomes" id="UP000277204">
    <property type="component" value="Unassembled WGS sequence"/>
</dbReference>
<dbReference type="InterPro" id="IPR045609">
    <property type="entry name" value="DUF6451"/>
</dbReference>
<dbReference type="Pfam" id="PF20049">
    <property type="entry name" value="DUF6451"/>
    <property type="match status" value="1"/>
</dbReference>
<organism evidence="1 2">
    <name type="scientific">Schistosoma margrebowiei</name>
    <dbReference type="NCBI Taxonomy" id="48269"/>
    <lineage>
        <taxon>Eukaryota</taxon>
        <taxon>Metazoa</taxon>
        <taxon>Spiralia</taxon>
        <taxon>Lophotrochozoa</taxon>
        <taxon>Platyhelminthes</taxon>
        <taxon>Trematoda</taxon>
        <taxon>Digenea</taxon>
        <taxon>Strigeidida</taxon>
        <taxon>Schistosomatoidea</taxon>
        <taxon>Schistosomatidae</taxon>
        <taxon>Schistosoma</taxon>
    </lineage>
</organism>
<keyword evidence="2" id="KW-1185">Reference proteome</keyword>
<accession>A0A183N197</accession>
<dbReference type="PANTHER" id="PTHR47027:SF25">
    <property type="entry name" value="REVERSE TRANSCRIPTASE DOMAIN-CONTAINING PROTEIN"/>
    <property type="match status" value="1"/>
</dbReference>
<proteinExistence type="predicted"/>
<dbReference type="EMBL" id="UZAI01018984">
    <property type="protein sequence ID" value="VDP41847.1"/>
    <property type="molecule type" value="Genomic_DNA"/>
</dbReference>
<dbReference type="AlphaFoldDB" id="A0A183N197"/>
<reference evidence="1 2" key="1">
    <citation type="submission" date="2018-11" db="EMBL/GenBank/DDBJ databases">
        <authorList>
            <consortium name="Pathogen Informatics"/>
        </authorList>
    </citation>
    <scope>NUCLEOTIDE SEQUENCE [LARGE SCALE GENOMIC DNA]</scope>
    <source>
        <strain evidence="1 2">Zambia</strain>
    </source>
</reference>
<evidence type="ECO:0000313" key="2">
    <source>
        <dbReference type="Proteomes" id="UP000277204"/>
    </source>
</evidence>
<protein>
    <submittedName>
        <fullName evidence="1">Uncharacterized protein</fullName>
    </submittedName>
</protein>
<name>A0A183N197_9TREM</name>
<dbReference type="PANTHER" id="PTHR47027">
    <property type="entry name" value="REVERSE TRANSCRIPTASE DOMAIN-CONTAINING PROTEIN"/>
    <property type="match status" value="1"/>
</dbReference>
<evidence type="ECO:0000313" key="1">
    <source>
        <dbReference type="EMBL" id="VDP41847.1"/>
    </source>
</evidence>
<sequence>MQMKTASVVAAISAPEGLVIHKGGSKILKYNTENINPITFDGEYVEEMETFTYLGSIIDEKGGSDADVKARIGKAKRAFLQVKNLWNSKQLSTSIKVRVFNTNVETVPLYEDEIWRTTTTIIKKVQVFVINSLRKILNIVDRIPSATAYCGR</sequence>